<proteinExistence type="predicted"/>
<dbReference type="Pfam" id="PF07730">
    <property type="entry name" value="HisKA_3"/>
    <property type="match status" value="1"/>
</dbReference>
<dbReference type="GO" id="GO:0016301">
    <property type="term" value="F:kinase activity"/>
    <property type="evidence" value="ECO:0007669"/>
    <property type="project" value="UniProtKB-KW"/>
</dbReference>
<sequence length="364" mass="40384">MQDQAPPGYHRYAPWVWLIFLGFYLIRPFAAPMGGGEWLLFAVGLGLFLWAYFRLFRTATPAPYIWLVLLVALVEAPFNDGASAMFIYAAAFSGNLLPGRSAAWHLAAVLALLGLESWWLSLSPALWLPASLVSVAVAAMGMLDRVRSEATRQKLRDREEIERLAAVAERERIARDMHDVIGHNLSSIALKSELAERLLARACSSPLSLEQARCQVTEVQGLARAALAQAREAIAGYHRRELGAELERLRQWLRERGFAVEIEWTATALPARIESAAAMIFLEACTNIQRHSNGDRVHLTCRREGHHLLLRVADNGDTASVREGNGLLGIRERARELGGEMQYRAIGGVQLEVTLPLEDTLESA</sequence>
<evidence type="ECO:0000256" key="3">
    <source>
        <dbReference type="ARBA" id="ARBA00023012"/>
    </source>
</evidence>
<dbReference type="InterPro" id="IPR050482">
    <property type="entry name" value="Sensor_HK_TwoCompSys"/>
</dbReference>
<evidence type="ECO:0000256" key="1">
    <source>
        <dbReference type="ARBA" id="ARBA00022679"/>
    </source>
</evidence>
<keyword evidence="4" id="KW-0812">Transmembrane</keyword>
<reference evidence="7" key="1">
    <citation type="journal article" date="2019" name="Int. J. Syst. Evol. Microbiol.">
        <title>The Global Catalogue of Microorganisms (GCM) 10K type strain sequencing project: providing services to taxonomists for standard genome sequencing and annotation.</title>
        <authorList>
            <consortium name="The Broad Institute Genomics Platform"/>
            <consortium name="The Broad Institute Genome Sequencing Center for Infectious Disease"/>
            <person name="Wu L."/>
            <person name="Ma J."/>
        </authorList>
    </citation>
    <scope>NUCLEOTIDE SEQUENCE [LARGE SCALE GENOMIC DNA]</scope>
    <source>
        <strain evidence="7">KCTC 12848</strain>
    </source>
</reference>
<evidence type="ECO:0000313" key="7">
    <source>
        <dbReference type="Proteomes" id="UP001597425"/>
    </source>
</evidence>
<feature type="transmembrane region" description="Helical" evidence="4">
    <location>
        <begin position="12"/>
        <end position="30"/>
    </location>
</feature>
<accession>A0ABW5EB71</accession>
<feature type="transmembrane region" description="Helical" evidence="4">
    <location>
        <begin position="126"/>
        <end position="146"/>
    </location>
</feature>
<dbReference type="InterPro" id="IPR036890">
    <property type="entry name" value="HATPase_C_sf"/>
</dbReference>
<feature type="transmembrane region" description="Helical" evidence="4">
    <location>
        <begin position="102"/>
        <end position="120"/>
    </location>
</feature>
<keyword evidence="7" id="KW-1185">Reference proteome</keyword>
<feature type="transmembrane region" description="Helical" evidence="4">
    <location>
        <begin position="37"/>
        <end position="53"/>
    </location>
</feature>
<gene>
    <name evidence="6" type="ORF">ACFSKX_10425</name>
</gene>
<dbReference type="EMBL" id="JBHUJD010000011">
    <property type="protein sequence ID" value="MFD2310831.1"/>
    <property type="molecule type" value="Genomic_DNA"/>
</dbReference>
<dbReference type="Gene3D" id="3.30.565.10">
    <property type="entry name" value="Histidine kinase-like ATPase, C-terminal domain"/>
    <property type="match status" value="1"/>
</dbReference>
<evidence type="ECO:0000256" key="2">
    <source>
        <dbReference type="ARBA" id="ARBA00022777"/>
    </source>
</evidence>
<keyword evidence="4" id="KW-1133">Transmembrane helix</keyword>
<keyword evidence="1" id="KW-0808">Transferase</keyword>
<keyword evidence="3" id="KW-0902">Two-component regulatory system</keyword>
<protein>
    <submittedName>
        <fullName evidence="6">Sensor histidine kinase</fullName>
    </submittedName>
</protein>
<dbReference type="PANTHER" id="PTHR24421">
    <property type="entry name" value="NITRATE/NITRITE SENSOR PROTEIN NARX-RELATED"/>
    <property type="match status" value="1"/>
</dbReference>
<dbReference type="Gene3D" id="1.20.5.1930">
    <property type="match status" value="1"/>
</dbReference>
<keyword evidence="4" id="KW-0472">Membrane</keyword>
<keyword evidence="2 6" id="KW-0418">Kinase</keyword>
<evidence type="ECO:0000259" key="5">
    <source>
        <dbReference type="Pfam" id="PF07730"/>
    </source>
</evidence>
<dbReference type="SUPFAM" id="SSF55874">
    <property type="entry name" value="ATPase domain of HSP90 chaperone/DNA topoisomerase II/histidine kinase"/>
    <property type="match status" value="1"/>
</dbReference>
<feature type="domain" description="Signal transduction histidine kinase subgroup 3 dimerisation and phosphoacceptor" evidence="5">
    <location>
        <begin position="169"/>
        <end position="240"/>
    </location>
</feature>
<dbReference type="CDD" id="cd16917">
    <property type="entry name" value="HATPase_UhpB-NarQ-NarX-like"/>
    <property type="match status" value="1"/>
</dbReference>
<organism evidence="6 7">
    <name type="scientific">Microbulbifer halophilus</name>
    <dbReference type="NCBI Taxonomy" id="453963"/>
    <lineage>
        <taxon>Bacteria</taxon>
        <taxon>Pseudomonadati</taxon>
        <taxon>Pseudomonadota</taxon>
        <taxon>Gammaproteobacteria</taxon>
        <taxon>Cellvibrionales</taxon>
        <taxon>Microbulbiferaceae</taxon>
        <taxon>Microbulbifer</taxon>
    </lineage>
</organism>
<evidence type="ECO:0000313" key="6">
    <source>
        <dbReference type="EMBL" id="MFD2310831.1"/>
    </source>
</evidence>
<name>A0ABW5EB71_9GAMM</name>
<dbReference type="Proteomes" id="UP001597425">
    <property type="component" value="Unassembled WGS sequence"/>
</dbReference>
<evidence type="ECO:0000256" key="4">
    <source>
        <dbReference type="SAM" id="Phobius"/>
    </source>
</evidence>
<comment type="caution">
    <text evidence="6">The sequence shown here is derived from an EMBL/GenBank/DDBJ whole genome shotgun (WGS) entry which is preliminary data.</text>
</comment>
<dbReference type="RefSeq" id="WP_265721612.1">
    <property type="nucleotide sequence ID" value="NZ_JAPIVK010000013.1"/>
</dbReference>
<dbReference type="InterPro" id="IPR011712">
    <property type="entry name" value="Sig_transdc_His_kin_sub3_dim/P"/>
</dbReference>
<feature type="transmembrane region" description="Helical" evidence="4">
    <location>
        <begin position="65"/>
        <end position="90"/>
    </location>
</feature>
<dbReference type="PANTHER" id="PTHR24421:SF63">
    <property type="entry name" value="SENSOR HISTIDINE KINASE DESK"/>
    <property type="match status" value="1"/>
</dbReference>